<dbReference type="CDD" id="cd06257">
    <property type="entry name" value="DnaJ"/>
    <property type="match status" value="1"/>
</dbReference>
<dbReference type="Gene3D" id="1.10.287.110">
    <property type="entry name" value="DnaJ domain"/>
    <property type="match status" value="1"/>
</dbReference>
<evidence type="ECO:0000256" key="3">
    <source>
        <dbReference type="ARBA" id="ARBA00025596"/>
    </source>
</evidence>
<dbReference type="SUPFAM" id="SSF46565">
    <property type="entry name" value="Chaperone J-domain"/>
    <property type="match status" value="1"/>
</dbReference>
<keyword evidence="7" id="KW-1185">Reference proteome</keyword>
<dbReference type="GO" id="GO:0044571">
    <property type="term" value="P:[2Fe-2S] cluster assembly"/>
    <property type="evidence" value="ECO:0007669"/>
    <property type="project" value="InterPro"/>
</dbReference>
<gene>
    <name evidence="4" type="primary">hscB</name>
    <name evidence="6" type="ORF">X805_39110</name>
</gene>
<dbReference type="GO" id="GO:0051087">
    <property type="term" value="F:protein-folding chaperone binding"/>
    <property type="evidence" value="ECO:0007669"/>
    <property type="project" value="InterPro"/>
</dbReference>
<dbReference type="HAMAP" id="MF_00682">
    <property type="entry name" value="HscB"/>
    <property type="match status" value="1"/>
</dbReference>
<dbReference type="GO" id="GO:0006457">
    <property type="term" value="P:protein folding"/>
    <property type="evidence" value="ECO:0007669"/>
    <property type="project" value="UniProtKB-UniRule"/>
</dbReference>
<comment type="similarity">
    <text evidence="1 4">Belongs to the HscB family.</text>
</comment>
<organism evidence="6 7">
    <name type="scientific">Sphaerotilus natans subsp. natans DSM 6575</name>
    <dbReference type="NCBI Taxonomy" id="1286631"/>
    <lineage>
        <taxon>Bacteria</taxon>
        <taxon>Pseudomonadati</taxon>
        <taxon>Pseudomonadota</taxon>
        <taxon>Betaproteobacteria</taxon>
        <taxon>Burkholderiales</taxon>
        <taxon>Sphaerotilaceae</taxon>
        <taxon>Sphaerotilus</taxon>
    </lineage>
</organism>
<feature type="domain" description="J" evidence="5">
    <location>
        <begin position="16"/>
        <end position="88"/>
    </location>
</feature>
<dbReference type="SMART" id="SM00271">
    <property type="entry name" value="DnaJ"/>
    <property type="match status" value="1"/>
</dbReference>
<comment type="caution">
    <text evidence="6">The sequence shown here is derived from an EMBL/GenBank/DDBJ whole genome shotgun (WGS) entry which is preliminary data.</text>
</comment>
<evidence type="ECO:0000259" key="5">
    <source>
        <dbReference type="PROSITE" id="PS50076"/>
    </source>
</evidence>
<protein>
    <recommendedName>
        <fullName evidence="4">Co-chaperone protein HscB homolog</fullName>
    </recommendedName>
</protein>
<dbReference type="NCBIfam" id="NF002935">
    <property type="entry name" value="PRK03578.1"/>
    <property type="match status" value="1"/>
</dbReference>
<dbReference type="GO" id="GO:1990230">
    <property type="term" value="C:iron-sulfur cluster transfer complex"/>
    <property type="evidence" value="ECO:0007669"/>
    <property type="project" value="TreeGrafter"/>
</dbReference>
<dbReference type="GO" id="GO:0051259">
    <property type="term" value="P:protein complex oligomerization"/>
    <property type="evidence" value="ECO:0007669"/>
    <property type="project" value="InterPro"/>
</dbReference>
<evidence type="ECO:0000313" key="7">
    <source>
        <dbReference type="Proteomes" id="UP000026714"/>
    </source>
</evidence>
<dbReference type="PATRIC" id="fig|1286631.3.peg.3802"/>
<sequence>MSDFLQWPLIMKLTDNDFDLFGVPARFAQDRAQLDARWKALQSEVHPDRFASEGAAAQRVAMQWAIRVNEAYQRLKDPLRRGAYLCELQGAAIEAESNTAMPGAFLMQQMEWREALDEARTLEAVEALADDVSAAERRMQQQLGTLIDERQDWPAAAAQVRALMFVARFAADVDRRLDALGQ</sequence>
<comment type="subunit">
    <text evidence="4">Interacts with HscA and stimulates its ATPase activity.</text>
</comment>
<evidence type="ECO:0000313" key="6">
    <source>
        <dbReference type="EMBL" id="KDB50494.1"/>
    </source>
</evidence>
<dbReference type="InterPro" id="IPR036869">
    <property type="entry name" value="J_dom_sf"/>
</dbReference>
<dbReference type="AlphaFoldDB" id="A0A059KH20"/>
<dbReference type="GO" id="GO:0001671">
    <property type="term" value="F:ATPase activator activity"/>
    <property type="evidence" value="ECO:0007669"/>
    <property type="project" value="InterPro"/>
</dbReference>
<dbReference type="PANTHER" id="PTHR14021">
    <property type="entry name" value="IRON-SULFUR CLUSTER CO-CHAPERONE PROTEIN HSCB"/>
    <property type="match status" value="1"/>
</dbReference>
<evidence type="ECO:0000256" key="1">
    <source>
        <dbReference type="ARBA" id="ARBA00010476"/>
    </source>
</evidence>
<comment type="function">
    <text evidence="3 4">Co-chaperone involved in the maturation of iron-sulfur cluster-containing proteins. Seems to help targeting proteins to be folded toward HscA.</text>
</comment>
<dbReference type="InterPro" id="IPR036386">
    <property type="entry name" value="HscB_C_sf"/>
</dbReference>
<dbReference type="InterPro" id="IPR009073">
    <property type="entry name" value="HscB_oligo_C"/>
</dbReference>
<dbReference type="EMBL" id="AZRA01000134">
    <property type="protein sequence ID" value="KDB50494.1"/>
    <property type="molecule type" value="Genomic_DNA"/>
</dbReference>
<name>A0A059KH20_9BURK</name>
<accession>A0A059KH20</accession>
<dbReference type="PROSITE" id="PS50076">
    <property type="entry name" value="DNAJ_2"/>
    <property type="match status" value="1"/>
</dbReference>
<dbReference type="Pfam" id="PF07743">
    <property type="entry name" value="HSCB_C"/>
    <property type="match status" value="1"/>
</dbReference>
<dbReference type="NCBIfam" id="TIGR00714">
    <property type="entry name" value="hscB"/>
    <property type="match status" value="1"/>
</dbReference>
<evidence type="ECO:0000256" key="2">
    <source>
        <dbReference type="ARBA" id="ARBA00023186"/>
    </source>
</evidence>
<dbReference type="Proteomes" id="UP000026714">
    <property type="component" value="Unassembled WGS sequence"/>
</dbReference>
<dbReference type="PANTHER" id="PTHR14021:SF15">
    <property type="entry name" value="IRON-SULFUR CLUSTER CO-CHAPERONE PROTEIN HSCB"/>
    <property type="match status" value="1"/>
</dbReference>
<dbReference type="InterPro" id="IPR001623">
    <property type="entry name" value="DnaJ_domain"/>
</dbReference>
<dbReference type="STRING" id="34103.SAMN05421778_1386"/>
<dbReference type="eggNOG" id="COG1076">
    <property type="taxonomic scope" value="Bacteria"/>
</dbReference>
<keyword evidence="2 4" id="KW-0143">Chaperone</keyword>
<dbReference type="Gene3D" id="1.20.1280.20">
    <property type="entry name" value="HscB, C-terminal domain"/>
    <property type="match status" value="1"/>
</dbReference>
<evidence type="ECO:0000256" key="4">
    <source>
        <dbReference type="HAMAP-Rule" id="MF_00682"/>
    </source>
</evidence>
<proteinExistence type="inferred from homology"/>
<dbReference type="InterPro" id="IPR004640">
    <property type="entry name" value="HscB"/>
</dbReference>
<reference evidence="6 7" key="1">
    <citation type="journal article" date="2014" name="FEMS Microbiol. Ecol.">
        <title>Sphaerotilus natans encrusted with nanoball-shaped Fe(III) oxide minerals formed by nitrate-reducing mixotrophic Fe(II) oxidation.</title>
        <authorList>
            <person name="Park S."/>
            <person name="Kim D.H."/>
            <person name="Lee J.H."/>
            <person name="Hur H.G."/>
        </authorList>
    </citation>
    <scope>NUCLEOTIDE SEQUENCE [LARGE SCALE GENOMIC DNA]</scope>
    <source>
        <strain evidence="6 7">DSM 6575</strain>
    </source>
</reference>
<dbReference type="SUPFAM" id="SSF47144">
    <property type="entry name" value="HSC20 (HSCB), C-terminal oligomerisation domain"/>
    <property type="match status" value="1"/>
</dbReference>